<feature type="region of interest" description="Disordered" evidence="1">
    <location>
        <begin position="134"/>
        <end position="165"/>
    </location>
</feature>
<dbReference type="Proteomes" id="UP000248961">
    <property type="component" value="Unassembled WGS sequence"/>
</dbReference>
<protein>
    <recommendedName>
        <fullName evidence="4">Peroxin 20</fullName>
    </recommendedName>
</protein>
<proteinExistence type="predicted"/>
<dbReference type="AlphaFoldDB" id="A0A395I8P7"/>
<reference evidence="2 3" key="1">
    <citation type="submission" date="2018-02" db="EMBL/GenBank/DDBJ databases">
        <title>The genomes of Aspergillus section Nigri reveals drivers in fungal speciation.</title>
        <authorList>
            <consortium name="DOE Joint Genome Institute"/>
            <person name="Vesth T.C."/>
            <person name="Nybo J."/>
            <person name="Theobald S."/>
            <person name="Brandl J."/>
            <person name="Frisvad J.C."/>
            <person name="Nielsen K.F."/>
            <person name="Lyhne E.K."/>
            <person name="Kogle M.E."/>
            <person name="Kuo A."/>
            <person name="Riley R."/>
            <person name="Clum A."/>
            <person name="Nolan M."/>
            <person name="Lipzen A."/>
            <person name="Salamov A."/>
            <person name="Henrissat B."/>
            <person name="Wiebenga A."/>
            <person name="De vries R.P."/>
            <person name="Grigoriev I.V."/>
            <person name="Mortensen U.H."/>
            <person name="Andersen M.R."/>
            <person name="Baker S.E."/>
        </authorList>
    </citation>
    <scope>NUCLEOTIDE SEQUENCE [LARGE SCALE GENOMIC DNA]</scope>
    <source>
        <strain evidence="2 3">CBS 101889</strain>
    </source>
</reference>
<sequence>MSDALCGPSNALQTFQKHASVDRTLQQDRLSARQSPSQGFRNQNPNTGALDPEFAAFESSLANAPLRDIQHPAHFAAPAPQFPLSGPAEATNWATDFQRLNIVGPPPLLHQQPNVSHAPLSSASQQGWHNEFLQHQQHQQQPAAQQQQHHPLAHTQGFQPSFAPMYQMHGTSTYAPQATTAPQTTSAAGAAFDESAFEAAFAQASAAIVSQETETATATETLEEATAAAEEQTQQSPAPLEASEQIRIGSDTIPQSDKTNDPQTQAHDADALARTAGQLVDSLKHDTSQKFRDSNFLALMRRIRDREVHIQGDEFQETSQTLHPGGRYYPEGYQQRSHLGQTADTQGSGGQGAGSSGLTTDTTHQSSSNGPVQPAHAAEGGVPVSRTSGDSGLLSDTWNHGDRWA</sequence>
<evidence type="ECO:0008006" key="4">
    <source>
        <dbReference type="Google" id="ProtNLM"/>
    </source>
</evidence>
<feature type="compositionally biased region" description="Low complexity" evidence="1">
    <location>
        <begin position="224"/>
        <end position="235"/>
    </location>
</feature>
<feature type="region of interest" description="Disordered" evidence="1">
    <location>
        <begin position="224"/>
        <end position="244"/>
    </location>
</feature>
<dbReference type="GeneID" id="37197639"/>
<dbReference type="RefSeq" id="XP_025555766.1">
    <property type="nucleotide sequence ID" value="XM_025693350.1"/>
</dbReference>
<evidence type="ECO:0000313" key="2">
    <source>
        <dbReference type="EMBL" id="RAL16612.1"/>
    </source>
</evidence>
<feature type="compositionally biased region" description="Polar residues" evidence="1">
    <location>
        <begin position="358"/>
        <end position="371"/>
    </location>
</feature>
<dbReference type="OrthoDB" id="5407351at2759"/>
<evidence type="ECO:0000256" key="1">
    <source>
        <dbReference type="SAM" id="MobiDB-lite"/>
    </source>
</evidence>
<feature type="region of interest" description="Disordered" evidence="1">
    <location>
        <begin position="311"/>
        <end position="405"/>
    </location>
</feature>
<dbReference type="STRING" id="1450537.A0A395I8P7"/>
<feature type="compositionally biased region" description="Polar residues" evidence="1">
    <location>
        <begin position="385"/>
        <end position="398"/>
    </location>
</feature>
<name>A0A395I8P7_ASPHC</name>
<accession>A0A395I8P7</accession>
<evidence type="ECO:0000313" key="3">
    <source>
        <dbReference type="Proteomes" id="UP000248961"/>
    </source>
</evidence>
<feature type="compositionally biased region" description="Polar residues" evidence="1">
    <location>
        <begin position="24"/>
        <end position="47"/>
    </location>
</feature>
<feature type="region of interest" description="Disordered" evidence="1">
    <location>
        <begin position="105"/>
        <end position="124"/>
    </location>
</feature>
<dbReference type="Gene3D" id="6.10.280.230">
    <property type="match status" value="1"/>
</dbReference>
<dbReference type="EMBL" id="KZ824269">
    <property type="protein sequence ID" value="RAL16612.1"/>
    <property type="molecule type" value="Genomic_DNA"/>
</dbReference>
<feature type="compositionally biased region" description="Polar residues" evidence="1">
    <location>
        <begin position="111"/>
        <end position="124"/>
    </location>
</feature>
<feature type="compositionally biased region" description="Low complexity" evidence="1">
    <location>
        <begin position="134"/>
        <end position="154"/>
    </location>
</feature>
<keyword evidence="3" id="KW-1185">Reference proteome</keyword>
<feature type="region of interest" description="Disordered" evidence="1">
    <location>
        <begin position="24"/>
        <end position="51"/>
    </location>
</feature>
<dbReference type="VEuPathDB" id="FungiDB:BO97DRAFT_383284"/>
<organism evidence="2 3">
    <name type="scientific">Aspergillus homomorphus (strain CBS 101889)</name>
    <dbReference type="NCBI Taxonomy" id="1450537"/>
    <lineage>
        <taxon>Eukaryota</taxon>
        <taxon>Fungi</taxon>
        <taxon>Dikarya</taxon>
        <taxon>Ascomycota</taxon>
        <taxon>Pezizomycotina</taxon>
        <taxon>Eurotiomycetes</taxon>
        <taxon>Eurotiomycetidae</taxon>
        <taxon>Eurotiales</taxon>
        <taxon>Aspergillaceae</taxon>
        <taxon>Aspergillus</taxon>
        <taxon>Aspergillus subgen. Circumdati</taxon>
    </lineage>
</organism>
<gene>
    <name evidence="2" type="ORF">BO97DRAFT_383284</name>
</gene>